<dbReference type="GeneID" id="19236602"/>
<sequence length="294" mass="33884">MSQSRDRPHEPIGLRFERRISQLEREREAEAVARKEAKVKALQQDVTLDIEGKRAELPSQSLTSNSSKELSSRYRRPKVEVEDEDEQLSNRQLNGEPVQTSSVRASAMLTPPLYPHSSDTGNAQELDARYPLNTIQTLNSRLEREERRVTELEQELGRAKAQLEHYIADQNSIHLLRIQAVVANDKDEIARLKEQVAELSILVESSRNDVSRLQEELRQKDRLVDELRAEVRQKAEELHRTSLPVKAHKDRRRSENQVRPGCSRLRLERNSDGIRIKRNETILPIANSVTFPLT</sequence>
<gene>
    <name evidence="3" type="ORF">EPUS_01547</name>
</gene>
<organism evidence="3 4">
    <name type="scientific">Endocarpon pusillum (strain Z07020 / HMAS-L-300199)</name>
    <name type="common">Lichen-forming fungus</name>
    <dbReference type="NCBI Taxonomy" id="1263415"/>
    <lineage>
        <taxon>Eukaryota</taxon>
        <taxon>Fungi</taxon>
        <taxon>Dikarya</taxon>
        <taxon>Ascomycota</taxon>
        <taxon>Pezizomycotina</taxon>
        <taxon>Eurotiomycetes</taxon>
        <taxon>Chaetothyriomycetidae</taxon>
        <taxon>Verrucariales</taxon>
        <taxon>Verrucariaceae</taxon>
        <taxon>Endocarpon</taxon>
    </lineage>
</organism>
<dbReference type="OrthoDB" id="10344276at2759"/>
<feature type="coiled-coil region" evidence="1">
    <location>
        <begin position="135"/>
        <end position="237"/>
    </location>
</feature>
<evidence type="ECO:0000313" key="3">
    <source>
        <dbReference type="EMBL" id="ERF75717.1"/>
    </source>
</evidence>
<evidence type="ECO:0000256" key="1">
    <source>
        <dbReference type="SAM" id="Coils"/>
    </source>
</evidence>
<protein>
    <submittedName>
        <fullName evidence="3">Uncharacterized protein</fullName>
    </submittedName>
</protein>
<dbReference type="EMBL" id="KE720798">
    <property type="protein sequence ID" value="ERF75717.1"/>
    <property type="molecule type" value="Genomic_DNA"/>
</dbReference>
<dbReference type="RefSeq" id="XP_007786875.1">
    <property type="nucleotide sequence ID" value="XM_007788685.1"/>
</dbReference>
<keyword evidence="4" id="KW-1185">Reference proteome</keyword>
<dbReference type="HOGENOM" id="CLU_946750_0_0_1"/>
<accession>U1GDP5</accession>
<feature type="region of interest" description="Disordered" evidence="2">
    <location>
        <begin position="33"/>
        <end position="101"/>
    </location>
</feature>
<evidence type="ECO:0000256" key="2">
    <source>
        <dbReference type="SAM" id="MobiDB-lite"/>
    </source>
</evidence>
<proteinExistence type="predicted"/>
<evidence type="ECO:0000313" key="4">
    <source>
        <dbReference type="Proteomes" id="UP000019373"/>
    </source>
</evidence>
<dbReference type="Proteomes" id="UP000019373">
    <property type="component" value="Unassembled WGS sequence"/>
</dbReference>
<feature type="compositionally biased region" description="Polar residues" evidence="2">
    <location>
        <begin position="89"/>
        <end position="101"/>
    </location>
</feature>
<reference evidence="4" key="1">
    <citation type="journal article" date="2014" name="BMC Genomics">
        <title>Genome characteristics reveal the impact of lichenization on lichen-forming fungus Endocarpon pusillum Hedwig (Verrucariales, Ascomycota).</title>
        <authorList>
            <person name="Wang Y.-Y."/>
            <person name="Liu B."/>
            <person name="Zhang X.-Y."/>
            <person name="Zhou Q.-M."/>
            <person name="Zhang T."/>
            <person name="Li H."/>
            <person name="Yu Y.-F."/>
            <person name="Zhang X.-L."/>
            <person name="Hao X.-Y."/>
            <person name="Wang M."/>
            <person name="Wang L."/>
            <person name="Wei J.-C."/>
        </authorList>
    </citation>
    <scope>NUCLEOTIDE SEQUENCE [LARGE SCALE GENOMIC DNA]</scope>
    <source>
        <strain evidence="4">Z07020 / HMAS-L-300199</strain>
    </source>
</reference>
<dbReference type="AlphaFoldDB" id="U1GDP5"/>
<name>U1GDP5_ENDPU</name>
<keyword evidence="1" id="KW-0175">Coiled coil</keyword>
<dbReference type="Gene3D" id="1.10.287.1490">
    <property type="match status" value="1"/>
</dbReference>
<feature type="compositionally biased region" description="Low complexity" evidence="2">
    <location>
        <begin position="59"/>
        <end position="69"/>
    </location>
</feature>